<proteinExistence type="predicted"/>
<dbReference type="Proteomes" id="UP000288102">
    <property type="component" value="Unassembled WGS sequence"/>
</dbReference>
<keyword evidence="1" id="KW-0732">Signal</keyword>
<dbReference type="SUPFAM" id="SSF63825">
    <property type="entry name" value="YWTD domain"/>
    <property type="match status" value="1"/>
</dbReference>
<evidence type="ECO:0000256" key="1">
    <source>
        <dbReference type="SAM" id="SignalP"/>
    </source>
</evidence>
<comment type="caution">
    <text evidence="2">The sequence shown here is derived from an EMBL/GenBank/DDBJ whole genome shotgun (WGS) entry which is preliminary data.</text>
</comment>
<protein>
    <submittedName>
        <fullName evidence="2">Uncharacterized protein</fullName>
    </submittedName>
</protein>
<evidence type="ECO:0000313" key="2">
    <source>
        <dbReference type="EMBL" id="RUT68165.1"/>
    </source>
</evidence>
<sequence length="337" mass="35688">MKNLFITSAFLVLLFASCDSNDSDNNDSTQVPELTLVTSSNTSGKITYTDLLATAPMVKSFNIASLDAEGISYDSTTDAVIVASRTNNKLETYSGIKSAAKAGTENLTVSLSSLTGEFTNARETAVSGDIVVVAQDQLASNGMLNKFFVYKKTAANFSLLKTFTTDFKLWGIHINGNDLYAVADLTGDLVYFKDYMSNASGAITATKRVSIAGLTRSHGITYSASDDVMILTDVASAASGTDGGLIVIKNFSTVFSATMSGGTIALMNQIRVYGPNSTLGNPVDVAYDSVTKKIYVAERLNAGGQVLTFNNPTMTGDFAPVNVRAEAGVTSIFIVRK</sequence>
<dbReference type="RefSeq" id="WP_127340607.1">
    <property type="nucleotide sequence ID" value="NZ_QWDM01000020.1"/>
</dbReference>
<gene>
    <name evidence="2" type="ORF">D0817_22845</name>
</gene>
<keyword evidence="3" id="KW-1185">Reference proteome</keyword>
<name>A0A434A1C8_9FLAO</name>
<dbReference type="OrthoDB" id="834772at2"/>
<dbReference type="PROSITE" id="PS51257">
    <property type="entry name" value="PROKAR_LIPOPROTEIN"/>
    <property type="match status" value="1"/>
</dbReference>
<organism evidence="2 3">
    <name type="scientific">Flavobacterium cupreum</name>
    <dbReference type="NCBI Taxonomy" id="2133766"/>
    <lineage>
        <taxon>Bacteria</taxon>
        <taxon>Pseudomonadati</taxon>
        <taxon>Bacteroidota</taxon>
        <taxon>Flavobacteriia</taxon>
        <taxon>Flavobacteriales</taxon>
        <taxon>Flavobacteriaceae</taxon>
        <taxon>Flavobacterium</taxon>
    </lineage>
</organism>
<feature type="chain" id="PRO_5019105824" evidence="1">
    <location>
        <begin position="23"/>
        <end position="337"/>
    </location>
</feature>
<feature type="signal peptide" evidence="1">
    <location>
        <begin position="1"/>
        <end position="22"/>
    </location>
</feature>
<evidence type="ECO:0000313" key="3">
    <source>
        <dbReference type="Proteomes" id="UP000288102"/>
    </source>
</evidence>
<accession>A0A434A1C8</accession>
<dbReference type="EMBL" id="QWDM01000020">
    <property type="protein sequence ID" value="RUT68165.1"/>
    <property type="molecule type" value="Genomic_DNA"/>
</dbReference>
<reference evidence="3" key="1">
    <citation type="journal article" date="2019" name="Syst. Appl. Microbiol.">
        <title>Flavobacterium circumlabens sp. nov. and Flavobacterium cupreum sp. nov., two psychrotrophic species isolated from Antarctic environmental samples.</title>
        <authorList>
            <person name="Kralova S."/>
            <person name="Busse H.-J."/>
            <person name="Svec P."/>
            <person name="Maslanova I."/>
            <person name="Stankova E."/>
            <person name="Bartak M."/>
            <person name="Sedlacek I."/>
        </authorList>
    </citation>
    <scope>NUCLEOTIDE SEQUENCE [LARGE SCALE GENOMIC DNA]</scope>
    <source>
        <strain evidence="3">CCM 8825</strain>
    </source>
</reference>
<dbReference type="AlphaFoldDB" id="A0A434A1C8"/>